<dbReference type="InterPro" id="IPR045340">
    <property type="entry name" value="DUF6533"/>
</dbReference>
<feature type="transmembrane region" description="Helical" evidence="1">
    <location>
        <begin position="198"/>
        <end position="218"/>
    </location>
</feature>
<evidence type="ECO:0000259" key="2">
    <source>
        <dbReference type="Pfam" id="PF20151"/>
    </source>
</evidence>
<comment type="caution">
    <text evidence="3">The sequence shown here is derived from an EMBL/GenBank/DDBJ whole genome shotgun (WGS) entry which is preliminary data.</text>
</comment>
<proteinExistence type="predicted"/>
<protein>
    <recommendedName>
        <fullName evidence="2">DUF6533 domain-containing protein</fullName>
    </recommendedName>
</protein>
<name>A0A8H7C4V1_AGABI</name>
<reference evidence="3 4" key="1">
    <citation type="journal article" name="Sci. Rep.">
        <title>Telomere-to-telomere assembled and centromere annotated genomes of the two main subspecies of the button mushroom Agaricus bisporus reveal especially polymorphic chromosome ends.</title>
        <authorList>
            <person name="Sonnenberg A.S.M."/>
            <person name="Sedaghat-Telgerd N."/>
            <person name="Lavrijssen B."/>
            <person name="Ohm R.A."/>
            <person name="Hendrickx P.M."/>
            <person name="Scholtmeijer K."/>
            <person name="Baars J.J.P."/>
            <person name="van Peer A."/>
        </authorList>
    </citation>
    <scope>NUCLEOTIDE SEQUENCE [LARGE SCALE GENOMIC DNA]</scope>
    <source>
        <strain evidence="3 4">H119_p4</strain>
    </source>
</reference>
<feature type="transmembrane region" description="Helical" evidence="1">
    <location>
        <begin position="112"/>
        <end position="132"/>
    </location>
</feature>
<keyword evidence="1" id="KW-1133">Transmembrane helix</keyword>
<dbReference type="AlphaFoldDB" id="A0A8H7C4V1"/>
<feature type="domain" description="DUF6533" evidence="2">
    <location>
        <begin position="9"/>
        <end position="54"/>
    </location>
</feature>
<accession>A0A8H7C4V1</accession>
<evidence type="ECO:0000313" key="4">
    <source>
        <dbReference type="Proteomes" id="UP000629468"/>
    </source>
</evidence>
<keyword evidence="1" id="KW-0472">Membrane</keyword>
<gene>
    <name evidence="3" type="ORF">Agabi119p4_8900</name>
</gene>
<sequence length="256" mass="29210">MSAAQIRQYTNIAGLVLLVYDQVITWDKEVNRIWRRSSDWVLKIMFFLARYCALATQIINLVATHPYILEKQVMSCHKWFGFQTSAIGLLLLNLQLILMLRVYALYERSKKVAGFLLCWFLVYTTLLLLIGYDSVPVLKLDSNCIMVESPDSRRTLSFSVLCILDQCILWGLTANKYRDALRCGWSTNPILRIVMRDTSWSFLAICCLFISTVPYSLMVKQVGHIVYCLLCSLVSVLVSSATFAYLAPFLNAGIDV</sequence>
<feature type="transmembrane region" description="Helical" evidence="1">
    <location>
        <begin position="79"/>
        <end position="100"/>
    </location>
</feature>
<dbReference type="Proteomes" id="UP000629468">
    <property type="component" value="Unassembled WGS sequence"/>
</dbReference>
<keyword evidence="1" id="KW-0812">Transmembrane</keyword>
<organism evidence="3 4">
    <name type="scientific">Agaricus bisporus var. burnettii</name>
    <dbReference type="NCBI Taxonomy" id="192524"/>
    <lineage>
        <taxon>Eukaryota</taxon>
        <taxon>Fungi</taxon>
        <taxon>Dikarya</taxon>
        <taxon>Basidiomycota</taxon>
        <taxon>Agaricomycotina</taxon>
        <taxon>Agaricomycetes</taxon>
        <taxon>Agaricomycetidae</taxon>
        <taxon>Agaricales</taxon>
        <taxon>Agaricineae</taxon>
        <taxon>Agaricaceae</taxon>
        <taxon>Agaricus</taxon>
    </lineage>
</organism>
<feature type="transmembrane region" description="Helical" evidence="1">
    <location>
        <begin position="224"/>
        <end position="247"/>
    </location>
</feature>
<dbReference type="EMBL" id="JABXXO010000012">
    <property type="protein sequence ID" value="KAF7762307.1"/>
    <property type="molecule type" value="Genomic_DNA"/>
</dbReference>
<dbReference type="Pfam" id="PF20151">
    <property type="entry name" value="DUF6533"/>
    <property type="match status" value="1"/>
</dbReference>
<evidence type="ECO:0000313" key="3">
    <source>
        <dbReference type="EMBL" id="KAF7762307.1"/>
    </source>
</evidence>
<evidence type="ECO:0000256" key="1">
    <source>
        <dbReference type="SAM" id="Phobius"/>
    </source>
</evidence>
<feature type="transmembrane region" description="Helical" evidence="1">
    <location>
        <begin position="40"/>
        <end position="59"/>
    </location>
</feature>